<proteinExistence type="predicted"/>
<comment type="caution">
    <text evidence="1">The sequence shown here is derived from an EMBL/GenBank/DDBJ whole genome shotgun (WGS) entry which is preliminary data.</text>
</comment>
<dbReference type="Proteomes" id="UP001153331">
    <property type="component" value="Unassembled WGS sequence"/>
</dbReference>
<dbReference type="EMBL" id="JAPHNI010000325">
    <property type="protein sequence ID" value="KAJ8112419.1"/>
    <property type="molecule type" value="Genomic_DNA"/>
</dbReference>
<keyword evidence="2" id="KW-1185">Reference proteome</keyword>
<accession>A0ACC2IBA7</accession>
<organism evidence="1 2">
    <name type="scientific">Boeremia exigua</name>
    <dbReference type="NCBI Taxonomy" id="749465"/>
    <lineage>
        <taxon>Eukaryota</taxon>
        <taxon>Fungi</taxon>
        <taxon>Dikarya</taxon>
        <taxon>Ascomycota</taxon>
        <taxon>Pezizomycotina</taxon>
        <taxon>Dothideomycetes</taxon>
        <taxon>Pleosporomycetidae</taxon>
        <taxon>Pleosporales</taxon>
        <taxon>Pleosporineae</taxon>
        <taxon>Didymellaceae</taxon>
        <taxon>Boeremia</taxon>
    </lineage>
</organism>
<reference evidence="1" key="1">
    <citation type="submission" date="2022-11" db="EMBL/GenBank/DDBJ databases">
        <title>Genome Sequence of Boeremia exigua.</title>
        <authorList>
            <person name="Buettner E."/>
        </authorList>
    </citation>
    <scope>NUCLEOTIDE SEQUENCE</scope>
    <source>
        <strain evidence="1">CU02</strain>
    </source>
</reference>
<gene>
    <name evidence="1" type="ORF">OPT61_g5207</name>
</gene>
<protein>
    <submittedName>
        <fullName evidence="1">Uncharacterized protein</fullName>
    </submittedName>
</protein>
<evidence type="ECO:0000313" key="2">
    <source>
        <dbReference type="Proteomes" id="UP001153331"/>
    </source>
</evidence>
<name>A0ACC2IBA7_9PLEO</name>
<sequence>MLRLYFRTRPAARGALQKTVGFGGASYISLSLSTPIKIGEKSSSTMAVQDDSESGEFRTKTQQSPLASQRPDGQIPGRIAKWFPLSASEGFSQWWAGLSPMATEHRVLSFIPHLQSPPTHTQTGSAPASTSPSSADLTSAPPKRSEDHTTTDPLTDPYGPRRWNSEMVELSGKGRALNEFSVERLGEEVEENLVMLHGYGAGLGFFYRNFEALSRAEGWKVYALDLLGMGRSSRSTFKIHAKDKDGKIAEAESFFVDALEEWRIKRGLERFTLLGHSLGGYLAVAYALKYPGHLNKLILASPVGIPEDPYAVNEEMPDPNDSTMVNEFTQDASSTRNGVQPTTADNNNFLNQAKKNAEKSDQPPRRRMPGWLTYLWEANVLSPFSFVRWSGPLGPRLVSGWTSRRFSHLPEEEAQALHDYSYALFRQRGSSEYALGYLLAPGAFARSPLIRRIQGVGRQWIGPHSTPSVDGDTPPAQLAQSTRESGIPIIFMYGENDWMDVAGGYAAQQKLKEERERVLAGKSSEERAKDYANAKVVIINKAGHHVYLDGWEQFNNVMLDEMRETRAHEKAIQGGSSYRQSGAWSDLRKKVSKSDLIEHYGNDKMPMQLRMLAETVYGRGSMGQDGSGMRKMLAGMGSGGSQDQMREDQIQSMQYIDRLDIASHERPTSDSRPENNLA</sequence>
<evidence type="ECO:0000313" key="1">
    <source>
        <dbReference type="EMBL" id="KAJ8112419.1"/>
    </source>
</evidence>